<dbReference type="InterPro" id="IPR000792">
    <property type="entry name" value="Tscrpt_reg_LuxR_C"/>
</dbReference>
<dbReference type="Pfam" id="PF03472">
    <property type="entry name" value="Autoind_bind"/>
    <property type="match status" value="1"/>
</dbReference>
<reference evidence="5 6" key="1">
    <citation type="submission" date="2024-09" db="EMBL/GenBank/DDBJ databases">
        <authorList>
            <person name="Sun Q."/>
            <person name="Mori K."/>
        </authorList>
    </citation>
    <scope>NUCLEOTIDE SEQUENCE [LARGE SCALE GENOMIC DNA]</scope>
    <source>
        <strain evidence="5 6">CCM 8543</strain>
    </source>
</reference>
<name>A0ABV6DCB0_9HYPH</name>
<protein>
    <submittedName>
        <fullName evidence="5">LuxR family transcriptional regulator</fullName>
    </submittedName>
</protein>
<dbReference type="InterPro" id="IPR036388">
    <property type="entry name" value="WH-like_DNA-bd_sf"/>
</dbReference>
<sequence length="249" mass="28391">MRRRDRHDDDPELFELLANLEEIAETTRIPALLCRLLEIYGLKSVAYLGSGLSAQPGQGPYLAVTYSDDWVDHYKAQRFVDVDPAVQIGMRRMLPIDWDTFDRRDKNVRRLFGEAAEFGLGRRGISLPVHGQHGDRALVSITSDASDRDWRHLRLYYMRDFQMLALHMHQAILRLEGQRMETASLSPRERECLLWVAEGKTAWETAIILGLSEHTVRCYLESARHKLGAANNTHAVNKAGKASLLSQIP</sequence>
<dbReference type="RefSeq" id="WP_261522645.1">
    <property type="nucleotide sequence ID" value="NZ_JAODNW010000034.1"/>
</dbReference>
<dbReference type="EMBL" id="JBHLXD010000046">
    <property type="protein sequence ID" value="MFC0210294.1"/>
    <property type="molecule type" value="Genomic_DNA"/>
</dbReference>
<dbReference type="Gene3D" id="3.30.450.80">
    <property type="entry name" value="Transcription factor LuxR-like, autoinducer-binding domain"/>
    <property type="match status" value="1"/>
</dbReference>
<dbReference type="Gene3D" id="1.10.10.10">
    <property type="entry name" value="Winged helix-like DNA-binding domain superfamily/Winged helix DNA-binding domain"/>
    <property type="match status" value="1"/>
</dbReference>
<evidence type="ECO:0000259" key="4">
    <source>
        <dbReference type="PROSITE" id="PS50043"/>
    </source>
</evidence>
<dbReference type="SMART" id="SM00421">
    <property type="entry name" value="HTH_LUXR"/>
    <property type="match status" value="1"/>
</dbReference>
<proteinExistence type="predicted"/>
<evidence type="ECO:0000313" key="6">
    <source>
        <dbReference type="Proteomes" id="UP001589755"/>
    </source>
</evidence>
<organism evidence="5 6">
    <name type="scientific">Chelativorans intermedius</name>
    <dbReference type="NCBI Taxonomy" id="515947"/>
    <lineage>
        <taxon>Bacteria</taxon>
        <taxon>Pseudomonadati</taxon>
        <taxon>Pseudomonadota</taxon>
        <taxon>Alphaproteobacteria</taxon>
        <taxon>Hyphomicrobiales</taxon>
        <taxon>Phyllobacteriaceae</taxon>
        <taxon>Chelativorans</taxon>
    </lineage>
</organism>
<dbReference type="PANTHER" id="PTHR44688:SF16">
    <property type="entry name" value="DNA-BINDING TRANSCRIPTIONAL ACTIVATOR DEVR_DOSR"/>
    <property type="match status" value="1"/>
</dbReference>
<feature type="domain" description="HTH luxR-type" evidence="4">
    <location>
        <begin position="178"/>
        <end position="243"/>
    </location>
</feature>
<dbReference type="SUPFAM" id="SSF46894">
    <property type="entry name" value="C-terminal effector domain of the bipartite response regulators"/>
    <property type="match status" value="1"/>
</dbReference>
<accession>A0ABV6DCB0</accession>
<keyword evidence="6" id="KW-1185">Reference proteome</keyword>
<dbReference type="Proteomes" id="UP001589755">
    <property type="component" value="Unassembled WGS sequence"/>
</dbReference>
<keyword evidence="1" id="KW-0805">Transcription regulation</keyword>
<dbReference type="InterPro" id="IPR036693">
    <property type="entry name" value="TF_LuxR_autoind-bd_dom_sf"/>
</dbReference>
<dbReference type="Pfam" id="PF00196">
    <property type="entry name" value="GerE"/>
    <property type="match status" value="1"/>
</dbReference>
<evidence type="ECO:0000313" key="5">
    <source>
        <dbReference type="EMBL" id="MFC0210294.1"/>
    </source>
</evidence>
<dbReference type="InterPro" id="IPR005143">
    <property type="entry name" value="TF_LuxR_autoind-bd_dom"/>
</dbReference>
<gene>
    <name evidence="5" type="ORF">ACFFJ2_17995</name>
</gene>
<keyword evidence="3" id="KW-0804">Transcription</keyword>
<dbReference type="PANTHER" id="PTHR44688">
    <property type="entry name" value="DNA-BINDING TRANSCRIPTIONAL ACTIVATOR DEVR_DOSR"/>
    <property type="match status" value="1"/>
</dbReference>
<dbReference type="PROSITE" id="PS50043">
    <property type="entry name" value="HTH_LUXR_2"/>
    <property type="match status" value="1"/>
</dbReference>
<evidence type="ECO:0000256" key="3">
    <source>
        <dbReference type="ARBA" id="ARBA00023163"/>
    </source>
</evidence>
<evidence type="ECO:0000256" key="2">
    <source>
        <dbReference type="ARBA" id="ARBA00023125"/>
    </source>
</evidence>
<dbReference type="InterPro" id="IPR016032">
    <property type="entry name" value="Sig_transdc_resp-reg_C-effctor"/>
</dbReference>
<comment type="caution">
    <text evidence="5">The sequence shown here is derived from an EMBL/GenBank/DDBJ whole genome shotgun (WGS) entry which is preliminary data.</text>
</comment>
<keyword evidence="2" id="KW-0238">DNA-binding</keyword>
<dbReference type="PRINTS" id="PR00038">
    <property type="entry name" value="HTHLUXR"/>
</dbReference>
<dbReference type="CDD" id="cd06170">
    <property type="entry name" value="LuxR_C_like"/>
    <property type="match status" value="1"/>
</dbReference>
<evidence type="ECO:0000256" key="1">
    <source>
        <dbReference type="ARBA" id="ARBA00023015"/>
    </source>
</evidence>
<dbReference type="SUPFAM" id="SSF75516">
    <property type="entry name" value="Pheromone-binding domain of LuxR-like quorum-sensing transcription factors"/>
    <property type="match status" value="1"/>
</dbReference>